<dbReference type="EMBL" id="AL157959">
    <property type="protein sequence ID" value="CAM08731.1"/>
    <property type="molecule type" value="Genomic_DNA"/>
</dbReference>
<organism evidence="1 2">
    <name type="scientific">Neisseria meningitidis serogroup A / serotype 4A (strain DSM 15465 / Z2491)</name>
    <dbReference type="NCBI Taxonomy" id="122587"/>
    <lineage>
        <taxon>Bacteria</taxon>
        <taxon>Pseudomonadati</taxon>
        <taxon>Pseudomonadota</taxon>
        <taxon>Betaproteobacteria</taxon>
        <taxon>Neisseriales</taxon>
        <taxon>Neisseriaceae</taxon>
        <taxon>Neisseria</taxon>
    </lineage>
</organism>
<dbReference type="Proteomes" id="UP000000626">
    <property type="component" value="Chromosome"/>
</dbReference>
<protein>
    <submittedName>
        <fullName evidence="1">Uncharacterized protein</fullName>
    </submittedName>
</protein>
<proteinExistence type="predicted"/>
<dbReference type="HOGENOM" id="CLU_128130_0_0_4"/>
<evidence type="ECO:0000313" key="1">
    <source>
        <dbReference type="EMBL" id="CAM08731.1"/>
    </source>
</evidence>
<dbReference type="AlphaFoldDB" id="A0A0U1RJB8"/>
<accession>A0A0U1RJB8</accession>
<sequence length="181" mass="20730">MKTDTAKMNNLIPEHLAAYAHSDSLQIEGVHRCFSLSCQGRDTFHIRYYGEPFDGLMTDTDKAPVKIVAVEAVSGDEIVLFDGAEHGYNAMFCDKYSPNQKQNRTLTDLDEYTYRVLIHLYYNIDYEDEYEDFVNSEGQVPLIDGRIISFDSLKRNGFDAISVDLIDEKHSVRELLNEELS</sequence>
<reference evidence="1 2" key="1">
    <citation type="journal article" date="2000" name="Nature">
        <title>Complete DNA sequence of a serogroup A strain of Neisseria meningitidis Z2491.</title>
        <authorList>
            <person name="Parkhill J."/>
            <person name="Achtman M."/>
            <person name="James K.D."/>
            <person name="Bentley S.D."/>
            <person name="Churcher C."/>
            <person name="Klee S.R."/>
            <person name="Morelli G."/>
            <person name="Basham D."/>
            <person name="Brown D."/>
            <person name="Chillingworth T."/>
            <person name="Davies R.M."/>
            <person name="Davis P."/>
            <person name="Devlin K."/>
            <person name="Feltwell T."/>
            <person name="Hamlin N."/>
            <person name="Holroyd S."/>
            <person name="Jagels K."/>
            <person name="Leather S."/>
            <person name="Moule S."/>
            <person name="Mungall K."/>
            <person name="Quail M.A."/>
            <person name="Rajandream M.A."/>
            <person name="Rutherford K.M."/>
            <person name="Simmonds M."/>
            <person name="Skelton J."/>
            <person name="Whitehead S."/>
            <person name="Spratt B.G."/>
            <person name="Barrell B.G."/>
        </authorList>
    </citation>
    <scope>NUCLEOTIDE SEQUENCE [LARGE SCALE GENOMIC DNA]</scope>
    <source>
        <strain evidence="2">DSM 15465 / Z2491</strain>
    </source>
</reference>
<name>A0A0U1RJB8_NEIMA</name>
<evidence type="ECO:0000313" key="2">
    <source>
        <dbReference type="Proteomes" id="UP000000626"/>
    </source>
</evidence>
<gene>
    <name evidence="1" type="ordered locus">NMA1587</name>
</gene>
<dbReference type="EnsemblBacteria" id="CAM08731">
    <property type="protein sequence ID" value="CAM08731"/>
    <property type="gene ID" value="NMA1587"/>
</dbReference>
<dbReference type="KEGG" id="nma:NMA1587"/>